<accession>A0A0V0WQA0</accession>
<proteinExistence type="predicted"/>
<evidence type="ECO:0000313" key="2">
    <source>
        <dbReference type="Proteomes" id="UP000054815"/>
    </source>
</evidence>
<comment type="caution">
    <text evidence="1">The sequence shown here is derived from an EMBL/GenBank/DDBJ whole genome shotgun (WGS) entry which is preliminary data.</text>
</comment>
<dbReference type="Proteomes" id="UP000054815">
    <property type="component" value="Unassembled WGS sequence"/>
</dbReference>
<reference evidence="1 2" key="1">
    <citation type="submission" date="2015-01" db="EMBL/GenBank/DDBJ databases">
        <title>Evolution of Trichinella species and genotypes.</title>
        <authorList>
            <person name="Korhonen P.K."/>
            <person name="Edoardo P."/>
            <person name="Giuseppe L.R."/>
            <person name="Gasser R.B."/>
        </authorList>
    </citation>
    <scope>NUCLEOTIDE SEQUENCE [LARGE SCALE GENOMIC DNA]</scope>
    <source>
        <strain evidence="1">ISS141</strain>
    </source>
</reference>
<organism evidence="1 2">
    <name type="scientific">Trichinella pseudospiralis</name>
    <name type="common">Parasitic roundworm</name>
    <dbReference type="NCBI Taxonomy" id="6337"/>
    <lineage>
        <taxon>Eukaryota</taxon>
        <taxon>Metazoa</taxon>
        <taxon>Ecdysozoa</taxon>
        <taxon>Nematoda</taxon>
        <taxon>Enoplea</taxon>
        <taxon>Dorylaimia</taxon>
        <taxon>Trichinellida</taxon>
        <taxon>Trichinellidae</taxon>
        <taxon>Trichinella</taxon>
    </lineage>
</organism>
<evidence type="ECO:0000313" key="1">
    <source>
        <dbReference type="EMBL" id="KRX77840.1"/>
    </source>
</evidence>
<gene>
    <name evidence="1" type="ORF">T4E_11987</name>
</gene>
<protein>
    <submittedName>
        <fullName evidence="1">Uncharacterized protein</fullName>
    </submittedName>
</protein>
<name>A0A0V0WQA0_TRIPS</name>
<dbReference type="AlphaFoldDB" id="A0A0V0WQA0"/>
<dbReference type="EMBL" id="JYDU01000890">
    <property type="protein sequence ID" value="KRX77840.1"/>
    <property type="molecule type" value="Genomic_DNA"/>
</dbReference>
<sequence length="56" mass="6649">MEMNQNEMEERCSGEHRFSVFKIVKRICDLKTAAFLNDIVRTSLVSFFLRSCTRFL</sequence>